<proteinExistence type="predicted"/>
<feature type="domain" description="Response regulatory" evidence="4">
    <location>
        <begin position="5"/>
        <end position="118"/>
    </location>
</feature>
<accession>A0ABY6NUB5</accession>
<dbReference type="InterPro" id="IPR001867">
    <property type="entry name" value="OmpR/PhoB-type_DNA-bd"/>
</dbReference>
<dbReference type="SUPFAM" id="SSF52172">
    <property type="entry name" value="CheY-like"/>
    <property type="match status" value="1"/>
</dbReference>
<dbReference type="PROSITE" id="PS50110">
    <property type="entry name" value="RESPONSE_REGULATORY"/>
    <property type="match status" value="1"/>
</dbReference>
<keyword evidence="2" id="KW-0597">Phosphoprotein</keyword>
<evidence type="ECO:0000313" key="7">
    <source>
        <dbReference type="Proteomes" id="UP001163981"/>
    </source>
</evidence>
<dbReference type="PANTHER" id="PTHR48111:SF50">
    <property type="entry name" value="KDP OPERON TRANSCRIPTIONAL REGULATORY PROTEIN KDPE"/>
    <property type="match status" value="1"/>
</dbReference>
<gene>
    <name evidence="6" type="ORF">JRG66_04235</name>
</gene>
<keyword evidence="1 3" id="KW-0238">DNA-binding</keyword>
<dbReference type="InterPro" id="IPR001789">
    <property type="entry name" value="Sig_transdc_resp-reg_receiver"/>
</dbReference>
<dbReference type="InterPro" id="IPR036388">
    <property type="entry name" value="WH-like_DNA-bd_sf"/>
</dbReference>
<dbReference type="Gene3D" id="1.10.10.10">
    <property type="entry name" value="Winged helix-like DNA-binding domain superfamily/Winged helix DNA-binding domain"/>
    <property type="match status" value="1"/>
</dbReference>
<name>A0ABY6NUB5_9FLAO</name>
<dbReference type="SMART" id="SM00448">
    <property type="entry name" value="REC"/>
    <property type="match status" value="1"/>
</dbReference>
<dbReference type="PANTHER" id="PTHR48111">
    <property type="entry name" value="REGULATOR OF RPOS"/>
    <property type="match status" value="1"/>
</dbReference>
<dbReference type="EMBL" id="CP069620">
    <property type="protein sequence ID" value="UZH56083.1"/>
    <property type="molecule type" value="Genomic_DNA"/>
</dbReference>
<dbReference type="InterPro" id="IPR011006">
    <property type="entry name" value="CheY-like_superfamily"/>
</dbReference>
<organism evidence="6 7">
    <name type="scientific">Salinimicrobium tongyeongense</name>
    <dbReference type="NCBI Taxonomy" id="2809707"/>
    <lineage>
        <taxon>Bacteria</taxon>
        <taxon>Pseudomonadati</taxon>
        <taxon>Bacteroidota</taxon>
        <taxon>Flavobacteriia</taxon>
        <taxon>Flavobacteriales</taxon>
        <taxon>Flavobacteriaceae</taxon>
        <taxon>Salinimicrobium</taxon>
    </lineage>
</organism>
<dbReference type="Pfam" id="PF00486">
    <property type="entry name" value="Trans_reg_C"/>
    <property type="match status" value="1"/>
</dbReference>
<dbReference type="RefSeq" id="WP_265164511.1">
    <property type="nucleotide sequence ID" value="NZ_CP069620.1"/>
</dbReference>
<feature type="modified residue" description="4-aspartylphosphate" evidence="2">
    <location>
        <position position="54"/>
    </location>
</feature>
<protein>
    <submittedName>
        <fullName evidence="6">Response regulator</fullName>
    </submittedName>
</protein>
<reference evidence="6" key="1">
    <citation type="submission" date="2021-02" db="EMBL/GenBank/DDBJ databases">
        <title>Salinimicrobium sp. nov. isolated from seawater in Tongyeong, Republic of Korea.</title>
        <authorList>
            <person name="Lee S.-J."/>
        </authorList>
    </citation>
    <scope>NUCLEOTIDE SEQUENCE</scope>
    <source>
        <strain evidence="6">HN-2-9-2</strain>
    </source>
</reference>
<evidence type="ECO:0000256" key="3">
    <source>
        <dbReference type="PROSITE-ProRule" id="PRU01091"/>
    </source>
</evidence>
<evidence type="ECO:0000259" key="4">
    <source>
        <dbReference type="PROSITE" id="PS50110"/>
    </source>
</evidence>
<sequence length="225" mass="25756">MNKGEILIIDDEPQIRKLLKIVLESNDYKVVQAVDGMEGLHLAANHSPELIILDLGLPDRSGHEILKDLRNWFEKSIIILSVLDSEEDIVKALDNGATDYLTKPFRTGELLARIRSSMRLNQNIELQQTICADDLEIDLTSRNVYKDKEMVKLTSTEYNLLVLLAKNQGRVLTHQYLLKSIWGPGAQTETQYLRVFIAQLRKKLEKDPNKPQHFITESGVGYRFL</sequence>
<evidence type="ECO:0000256" key="2">
    <source>
        <dbReference type="PROSITE-ProRule" id="PRU00169"/>
    </source>
</evidence>
<evidence type="ECO:0000259" key="5">
    <source>
        <dbReference type="PROSITE" id="PS51755"/>
    </source>
</evidence>
<dbReference type="Proteomes" id="UP001163981">
    <property type="component" value="Chromosome"/>
</dbReference>
<dbReference type="Pfam" id="PF00072">
    <property type="entry name" value="Response_reg"/>
    <property type="match status" value="1"/>
</dbReference>
<keyword evidence="7" id="KW-1185">Reference proteome</keyword>
<dbReference type="CDD" id="cd00383">
    <property type="entry name" value="trans_reg_C"/>
    <property type="match status" value="1"/>
</dbReference>
<dbReference type="InterPro" id="IPR039420">
    <property type="entry name" value="WalR-like"/>
</dbReference>
<evidence type="ECO:0000313" key="6">
    <source>
        <dbReference type="EMBL" id="UZH56083.1"/>
    </source>
</evidence>
<feature type="DNA-binding region" description="OmpR/PhoB-type" evidence="3">
    <location>
        <begin position="127"/>
        <end position="225"/>
    </location>
</feature>
<dbReference type="PROSITE" id="PS51755">
    <property type="entry name" value="OMPR_PHOB"/>
    <property type="match status" value="1"/>
</dbReference>
<dbReference type="Gene3D" id="3.40.50.2300">
    <property type="match status" value="1"/>
</dbReference>
<evidence type="ECO:0000256" key="1">
    <source>
        <dbReference type="ARBA" id="ARBA00023125"/>
    </source>
</evidence>
<feature type="domain" description="OmpR/PhoB-type" evidence="5">
    <location>
        <begin position="127"/>
        <end position="225"/>
    </location>
</feature>
<dbReference type="SMART" id="SM00862">
    <property type="entry name" value="Trans_reg_C"/>
    <property type="match status" value="1"/>
</dbReference>